<protein>
    <submittedName>
        <fullName evidence="1">Uncharacterized protein</fullName>
    </submittedName>
</protein>
<accession>A0AAV7CB72</accession>
<evidence type="ECO:0000313" key="1">
    <source>
        <dbReference type="EMBL" id="KAG8581537.1"/>
    </source>
</evidence>
<name>A0AAV7CB72_ENGPU</name>
<organism evidence="1 2">
    <name type="scientific">Engystomops pustulosus</name>
    <name type="common">Tungara frog</name>
    <name type="synonym">Physalaemus pustulosus</name>
    <dbReference type="NCBI Taxonomy" id="76066"/>
    <lineage>
        <taxon>Eukaryota</taxon>
        <taxon>Metazoa</taxon>
        <taxon>Chordata</taxon>
        <taxon>Craniata</taxon>
        <taxon>Vertebrata</taxon>
        <taxon>Euteleostomi</taxon>
        <taxon>Amphibia</taxon>
        <taxon>Batrachia</taxon>
        <taxon>Anura</taxon>
        <taxon>Neobatrachia</taxon>
        <taxon>Hyloidea</taxon>
        <taxon>Leptodactylidae</taxon>
        <taxon>Leiuperinae</taxon>
        <taxon>Engystomops</taxon>
    </lineage>
</organism>
<sequence>MIITSHGTHDLQDARFRAGDSECLMKVGLDQTIEKCIGLFKNKTFGNSILVECLIPILCSRWEWDSIWTPPPTELSSAVRFPLRLLSKMTHQ</sequence>
<proteinExistence type="predicted"/>
<dbReference type="EMBL" id="WNYA01000003">
    <property type="protein sequence ID" value="KAG8581537.1"/>
    <property type="molecule type" value="Genomic_DNA"/>
</dbReference>
<comment type="caution">
    <text evidence="1">The sequence shown here is derived from an EMBL/GenBank/DDBJ whole genome shotgun (WGS) entry which is preliminary data.</text>
</comment>
<dbReference type="AlphaFoldDB" id="A0AAV7CB72"/>
<reference evidence="1" key="1">
    <citation type="thesis" date="2020" institute="ProQuest LLC" country="789 East Eisenhower Parkway, Ann Arbor, MI, USA">
        <title>Comparative Genomics and Chromosome Evolution.</title>
        <authorList>
            <person name="Mudd A.B."/>
        </authorList>
    </citation>
    <scope>NUCLEOTIDE SEQUENCE</scope>
    <source>
        <strain evidence="1">237g6f4</strain>
        <tissue evidence="1">Blood</tissue>
    </source>
</reference>
<evidence type="ECO:0000313" key="2">
    <source>
        <dbReference type="Proteomes" id="UP000824782"/>
    </source>
</evidence>
<gene>
    <name evidence="1" type="ORF">GDO81_007715</name>
</gene>
<dbReference type="Proteomes" id="UP000824782">
    <property type="component" value="Unassembled WGS sequence"/>
</dbReference>
<keyword evidence="2" id="KW-1185">Reference proteome</keyword>